<gene>
    <name evidence="1" type="ORF">PMH09_15130</name>
</gene>
<keyword evidence="2" id="KW-1185">Reference proteome</keyword>
<name>A0ABT7BZ84_9CYAN</name>
<dbReference type="RefSeq" id="WP_283759174.1">
    <property type="nucleotide sequence ID" value="NZ_JAQOSQ010000016.1"/>
</dbReference>
<organism evidence="1 2">
    <name type="scientific">Roseofilum casamattae BLCC-M143</name>
    <dbReference type="NCBI Taxonomy" id="3022442"/>
    <lineage>
        <taxon>Bacteria</taxon>
        <taxon>Bacillati</taxon>
        <taxon>Cyanobacteriota</taxon>
        <taxon>Cyanophyceae</taxon>
        <taxon>Desertifilales</taxon>
        <taxon>Desertifilaceae</taxon>
        <taxon>Roseofilum</taxon>
        <taxon>Roseofilum casamattae</taxon>
    </lineage>
</organism>
<dbReference type="Proteomes" id="UP001232992">
    <property type="component" value="Unassembled WGS sequence"/>
</dbReference>
<evidence type="ECO:0000313" key="2">
    <source>
        <dbReference type="Proteomes" id="UP001232992"/>
    </source>
</evidence>
<protein>
    <recommendedName>
        <fullName evidence="3">Bro-N domain-containing protein</fullName>
    </recommendedName>
</protein>
<evidence type="ECO:0000313" key="1">
    <source>
        <dbReference type="EMBL" id="MDJ1184518.1"/>
    </source>
</evidence>
<reference evidence="1 2" key="1">
    <citation type="submission" date="2023-01" db="EMBL/GenBank/DDBJ databases">
        <title>Novel diversity within Roseofilum (Cyanobacteria; Desertifilaceae) from marine benthic mats with descriptions of four novel species.</title>
        <authorList>
            <person name="Wang Y."/>
            <person name="Berthold D.E."/>
            <person name="Hu J."/>
            <person name="Lefler F.W."/>
            <person name="Laughinghouse H.D. IV."/>
        </authorList>
    </citation>
    <scope>NUCLEOTIDE SEQUENCE [LARGE SCALE GENOMIC DNA]</scope>
    <source>
        <strain evidence="1 2">BLCC-M143</strain>
    </source>
</reference>
<accession>A0ABT7BZ84</accession>
<sequence length="254" mass="28532">MSQKTKKAKTILGGVDVLGVRFEGFIHPSTNQAVFSDRGLARVLKIPRSSLSTILGSEEFKRLSGNNSTRPKLLTDNGSRISVLTQSELSILIKILSEKIKSDGNPRYSVPKSMQDAGFPIVLQQSVDEALRIPRDRHEYLHQGATLRQKLEYKDSYHELKGSVFEKGYGVRTLCEVNRQVSGLAVLDADSRRAKRKDWRKFCSGIETTFLTVSNTVHQKAVEASPSKQILVRNLEIASQRTQEIYRIIDAPFD</sequence>
<comment type="caution">
    <text evidence="1">The sequence shown here is derived from an EMBL/GenBank/DDBJ whole genome shotgun (WGS) entry which is preliminary data.</text>
</comment>
<dbReference type="EMBL" id="JAQOSQ010000016">
    <property type="protein sequence ID" value="MDJ1184518.1"/>
    <property type="molecule type" value="Genomic_DNA"/>
</dbReference>
<evidence type="ECO:0008006" key="3">
    <source>
        <dbReference type="Google" id="ProtNLM"/>
    </source>
</evidence>
<proteinExistence type="predicted"/>